<dbReference type="PANTHER" id="PTHR23020">
    <property type="entry name" value="UNCHARACTERIZED NUCLEAR HORMONE RECEPTOR-RELATED"/>
    <property type="match status" value="1"/>
</dbReference>
<dbReference type="Pfam" id="PF02958">
    <property type="entry name" value="EcKL"/>
    <property type="match status" value="1"/>
</dbReference>
<sequence>MVRTFGTKKCEGREGLIIMEDLSNRMASEDDFTKGFSVEVVKQILRAIAGFQSAYLSSAKKFPASDKTIIHDVVKQMAGQFIDEFPKKKSTDRRHALLSMAVDVKNMQDEYADCAKSRPLTLNHCDLWPNNMIFGKTDQCPE</sequence>
<keyword evidence="2" id="KW-1185">Reference proteome</keyword>
<name>A0AAN5IDU3_9BILA</name>
<dbReference type="InterPro" id="IPR011009">
    <property type="entry name" value="Kinase-like_dom_sf"/>
</dbReference>
<dbReference type="Proteomes" id="UP001328107">
    <property type="component" value="Unassembled WGS sequence"/>
</dbReference>
<dbReference type="SUPFAM" id="SSF56112">
    <property type="entry name" value="Protein kinase-like (PK-like)"/>
    <property type="match status" value="1"/>
</dbReference>
<accession>A0AAN5IDU3</accession>
<feature type="non-terminal residue" evidence="1">
    <location>
        <position position="142"/>
    </location>
</feature>
<dbReference type="InterPro" id="IPR004119">
    <property type="entry name" value="EcKL"/>
</dbReference>
<gene>
    <name evidence="1" type="ORF">PMAYCL1PPCAC_32877</name>
</gene>
<protein>
    <submittedName>
        <fullName evidence="1">Uncharacterized protein</fullName>
    </submittedName>
</protein>
<evidence type="ECO:0000313" key="1">
    <source>
        <dbReference type="EMBL" id="GMR62682.1"/>
    </source>
</evidence>
<dbReference type="EMBL" id="BTRK01000006">
    <property type="protein sequence ID" value="GMR62682.1"/>
    <property type="molecule type" value="Genomic_DNA"/>
</dbReference>
<dbReference type="InterPro" id="IPR052961">
    <property type="entry name" value="Oxido-Kinase-like_Enzymes"/>
</dbReference>
<proteinExistence type="predicted"/>
<evidence type="ECO:0000313" key="2">
    <source>
        <dbReference type="Proteomes" id="UP001328107"/>
    </source>
</evidence>
<dbReference type="AlphaFoldDB" id="A0AAN5IDU3"/>
<comment type="caution">
    <text evidence="1">The sequence shown here is derived from an EMBL/GenBank/DDBJ whole genome shotgun (WGS) entry which is preliminary data.</text>
</comment>
<dbReference type="PANTHER" id="PTHR23020:SF20">
    <property type="entry name" value="CHK KINASE-LIKE DOMAIN-CONTAINING PROTEIN"/>
    <property type="match status" value="1"/>
</dbReference>
<reference evidence="2" key="1">
    <citation type="submission" date="2022-10" db="EMBL/GenBank/DDBJ databases">
        <title>Genome assembly of Pristionchus species.</title>
        <authorList>
            <person name="Yoshida K."/>
            <person name="Sommer R.J."/>
        </authorList>
    </citation>
    <scope>NUCLEOTIDE SEQUENCE [LARGE SCALE GENOMIC DNA]</scope>
    <source>
        <strain evidence="2">RS5460</strain>
    </source>
</reference>
<organism evidence="1 2">
    <name type="scientific">Pristionchus mayeri</name>
    <dbReference type="NCBI Taxonomy" id="1317129"/>
    <lineage>
        <taxon>Eukaryota</taxon>
        <taxon>Metazoa</taxon>
        <taxon>Ecdysozoa</taxon>
        <taxon>Nematoda</taxon>
        <taxon>Chromadorea</taxon>
        <taxon>Rhabditida</taxon>
        <taxon>Rhabditina</taxon>
        <taxon>Diplogasteromorpha</taxon>
        <taxon>Diplogasteroidea</taxon>
        <taxon>Neodiplogasteridae</taxon>
        <taxon>Pristionchus</taxon>
    </lineage>
</organism>